<evidence type="ECO:0000313" key="3">
    <source>
        <dbReference type="Proteomes" id="UP001499988"/>
    </source>
</evidence>
<dbReference type="EMBL" id="BAABJZ010000082">
    <property type="protein sequence ID" value="GAA4890349.1"/>
    <property type="molecule type" value="Genomic_DNA"/>
</dbReference>
<sequence>MLSPAERSFYGVLQHSVSQLNQGGTQYLLFAKVRIADVLEPDHRKGTKGWLRAFGRISQKHFDFVLCDAKTLAPVLSIELDDKSHRSNKAKARDNLVNDACECAQLPLVRFPAKRGYQRNEVEFALRQALSPSASEQPQLAN</sequence>
<protein>
    <recommendedName>
        <fullName evidence="1">DUF2726 domain-containing protein</fullName>
    </recommendedName>
</protein>
<gene>
    <name evidence="2" type="ORF">GCM10023333_24500</name>
</gene>
<comment type="caution">
    <text evidence="2">The sequence shown here is derived from an EMBL/GenBank/DDBJ whole genome shotgun (WGS) entry which is preliminary data.</text>
</comment>
<name>A0ABP9EYI6_9GAMM</name>
<dbReference type="RefSeq" id="WP_345335690.1">
    <property type="nucleotide sequence ID" value="NZ_BAABJZ010000082.1"/>
</dbReference>
<accession>A0ABP9EYI6</accession>
<organism evidence="2 3">
    <name type="scientific">Ferrimonas pelagia</name>
    <dbReference type="NCBI Taxonomy" id="1177826"/>
    <lineage>
        <taxon>Bacteria</taxon>
        <taxon>Pseudomonadati</taxon>
        <taxon>Pseudomonadota</taxon>
        <taxon>Gammaproteobacteria</taxon>
        <taxon>Alteromonadales</taxon>
        <taxon>Ferrimonadaceae</taxon>
        <taxon>Ferrimonas</taxon>
    </lineage>
</organism>
<dbReference type="Pfam" id="PF10881">
    <property type="entry name" value="DUF2726"/>
    <property type="match status" value="1"/>
</dbReference>
<evidence type="ECO:0000313" key="2">
    <source>
        <dbReference type="EMBL" id="GAA4890349.1"/>
    </source>
</evidence>
<reference evidence="3" key="1">
    <citation type="journal article" date="2019" name="Int. J. Syst. Evol. Microbiol.">
        <title>The Global Catalogue of Microorganisms (GCM) 10K type strain sequencing project: providing services to taxonomists for standard genome sequencing and annotation.</title>
        <authorList>
            <consortium name="The Broad Institute Genomics Platform"/>
            <consortium name="The Broad Institute Genome Sequencing Center for Infectious Disease"/>
            <person name="Wu L."/>
            <person name="Ma J."/>
        </authorList>
    </citation>
    <scope>NUCLEOTIDE SEQUENCE [LARGE SCALE GENOMIC DNA]</scope>
    <source>
        <strain evidence="3">JCM 18401</strain>
    </source>
</reference>
<proteinExistence type="predicted"/>
<dbReference type="Proteomes" id="UP001499988">
    <property type="component" value="Unassembled WGS sequence"/>
</dbReference>
<evidence type="ECO:0000259" key="1">
    <source>
        <dbReference type="Pfam" id="PF10881"/>
    </source>
</evidence>
<feature type="domain" description="DUF2726" evidence="1">
    <location>
        <begin position="2"/>
        <end position="126"/>
    </location>
</feature>
<keyword evidence="3" id="KW-1185">Reference proteome</keyword>
<dbReference type="InterPro" id="IPR024402">
    <property type="entry name" value="DUF2726"/>
</dbReference>